<dbReference type="SUPFAM" id="SSF52540">
    <property type="entry name" value="P-loop containing nucleoside triphosphate hydrolases"/>
    <property type="match status" value="1"/>
</dbReference>
<dbReference type="GO" id="GO:0052381">
    <property type="term" value="F:tRNA dimethylallyltransferase activity"/>
    <property type="evidence" value="ECO:0007669"/>
    <property type="project" value="UniProtKB-EC"/>
</dbReference>
<feature type="region of interest" description="Interaction with substrate tRNA" evidence="10">
    <location>
        <begin position="164"/>
        <end position="168"/>
    </location>
</feature>
<evidence type="ECO:0000256" key="3">
    <source>
        <dbReference type="ARBA" id="ARBA00005842"/>
    </source>
</evidence>
<evidence type="ECO:0000256" key="12">
    <source>
        <dbReference type="RuleBase" id="RU003784"/>
    </source>
</evidence>
<feature type="region of interest" description="Interaction with substrate tRNA" evidence="10">
    <location>
        <begin position="249"/>
        <end position="254"/>
    </location>
</feature>
<keyword evidence="4 10" id="KW-0808">Transferase</keyword>
<evidence type="ECO:0000256" key="1">
    <source>
        <dbReference type="ARBA" id="ARBA00001946"/>
    </source>
</evidence>
<feature type="site" description="Interaction with substrate tRNA" evidence="10">
    <location>
        <position position="128"/>
    </location>
</feature>
<comment type="catalytic activity">
    <reaction evidence="9 10 11">
        <text>adenosine(37) in tRNA + dimethylallyl diphosphate = N(6)-dimethylallyladenosine(37) in tRNA + diphosphate</text>
        <dbReference type="Rhea" id="RHEA:26482"/>
        <dbReference type="Rhea" id="RHEA-COMP:10162"/>
        <dbReference type="Rhea" id="RHEA-COMP:10375"/>
        <dbReference type="ChEBI" id="CHEBI:33019"/>
        <dbReference type="ChEBI" id="CHEBI:57623"/>
        <dbReference type="ChEBI" id="CHEBI:74411"/>
        <dbReference type="ChEBI" id="CHEBI:74415"/>
        <dbReference type="EC" id="2.5.1.75"/>
    </reaction>
</comment>
<dbReference type="InterPro" id="IPR018022">
    <property type="entry name" value="IPT"/>
</dbReference>
<accession>A0ABU9C5H1</accession>
<evidence type="ECO:0000256" key="9">
    <source>
        <dbReference type="ARBA" id="ARBA00049563"/>
    </source>
</evidence>
<feature type="region of interest" description="Interaction with substrate tRNA" evidence="10">
    <location>
        <begin position="40"/>
        <end position="43"/>
    </location>
</feature>
<feature type="region of interest" description="Interaction with substrate tRNA" evidence="10">
    <location>
        <begin position="286"/>
        <end position="293"/>
    </location>
</feature>
<evidence type="ECO:0000256" key="4">
    <source>
        <dbReference type="ARBA" id="ARBA00022679"/>
    </source>
</evidence>
<feature type="binding site" evidence="10">
    <location>
        <begin position="15"/>
        <end position="22"/>
    </location>
    <ligand>
        <name>ATP</name>
        <dbReference type="ChEBI" id="CHEBI:30616"/>
    </ligand>
</feature>
<feature type="binding site" evidence="10">
    <location>
        <begin position="17"/>
        <end position="22"/>
    </location>
    <ligand>
        <name>substrate</name>
    </ligand>
</feature>
<dbReference type="PANTHER" id="PTHR11088">
    <property type="entry name" value="TRNA DIMETHYLALLYLTRANSFERASE"/>
    <property type="match status" value="1"/>
</dbReference>
<keyword evidence="5 10" id="KW-0819">tRNA processing</keyword>
<evidence type="ECO:0000256" key="8">
    <source>
        <dbReference type="ARBA" id="ARBA00022842"/>
    </source>
</evidence>
<evidence type="ECO:0000256" key="5">
    <source>
        <dbReference type="ARBA" id="ARBA00022694"/>
    </source>
</evidence>
<comment type="cofactor">
    <cofactor evidence="1 10">
        <name>Mg(2+)</name>
        <dbReference type="ChEBI" id="CHEBI:18420"/>
    </cofactor>
</comment>
<dbReference type="EMBL" id="JBBUTI010000007">
    <property type="protein sequence ID" value="MEK8047143.1"/>
    <property type="molecule type" value="Genomic_DNA"/>
</dbReference>
<keyword evidence="15" id="KW-1185">Reference proteome</keyword>
<dbReference type="EC" id="2.5.1.75" evidence="10"/>
<comment type="similarity">
    <text evidence="3 10 13">Belongs to the IPP transferase family.</text>
</comment>
<sequence length="323" mass="34620">MSQLPDWPRWVGLAGPTAAGKTAIALRLASVLPVEIISVDSALVYRGMDIGTAKPSAAEQAAAPHHLIDLIDPSESYSAAQFVIDAERLISEIRSRGRLPLLVGGTMMYFKALIDGIDPLPPADAGVRAALDAEAAAIGWPAMHDRLASIDPVTAARLSPNDSQRVQRALEVRALTGQPLSSFHTRGKAGAEGAAPADHLLVSVEPDDRAWLHRRIAQRFREMLDAGFIDEVMALRAQPGLHAELPSIRCVGYRQAWEALDAGLSGDALHAEVIERGVAATRQLAKRQITWLRSMQRQAVPAQSADVGEQVLGLVLRALHAAP</sequence>
<dbReference type="PANTHER" id="PTHR11088:SF60">
    <property type="entry name" value="TRNA DIMETHYLALLYLTRANSFERASE"/>
    <property type="match status" value="1"/>
</dbReference>
<keyword evidence="7 10" id="KW-0067">ATP-binding</keyword>
<feature type="site" description="Interaction with substrate tRNA" evidence="10">
    <location>
        <position position="106"/>
    </location>
</feature>
<dbReference type="HAMAP" id="MF_00185">
    <property type="entry name" value="IPP_trans"/>
    <property type="match status" value="1"/>
</dbReference>
<dbReference type="Gene3D" id="3.40.50.300">
    <property type="entry name" value="P-loop containing nucleotide triphosphate hydrolases"/>
    <property type="match status" value="1"/>
</dbReference>
<evidence type="ECO:0000256" key="13">
    <source>
        <dbReference type="RuleBase" id="RU003785"/>
    </source>
</evidence>
<proteinExistence type="inferred from homology"/>
<evidence type="ECO:0000313" key="14">
    <source>
        <dbReference type="EMBL" id="MEK8047143.1"/>
    </source>
</evidence>
<evidence type="ECO:0000313" key="15">
    <source>
        <dbReference type="Proteomes" id="UP001379945"/>
    </source>
</evidence>
<organism evidence="14 15">
    <name type="scientific">Ideonella margarita</name>
    <dbReference type="NCBI Taxonomy" id="2984191"/>
    <lineage>
        <taxon>Bacteria</taxon>
        <taxon>Pseudomonadati</taxon>
        <taxon>Pseudomonadota</taxon>
        <taxon>Betaproteobacteria</taxon>
        <taxon>Burkholderiales</taxon>
        <taxon>Sphaerotilaceae</taxon>
        <taxon>Ideonella</taxon>
    </lineage>
</organism>
<dbReference type="InterPro" id="IPR027417">
    <property type="entry name" value="P-loop_NTPase"/>
</dbReference>
<gene>
    <name evidence="10 14" type="primary">miaA</name>
    <name evidence="14" type="ORF">AACH00_12340</name>
</gene>
<comment type="caution">
    <text evidence="14">The sequence shown here is derived from an EMBL/GenBank/DDBJ whole genome shotgun (WGS) entry which is preliminary data.</text>
</comment>
<evidence type="ECO:0000256" key="6">
    <source>
        <dbReference type="ARBA" id="ARBA00022741"/>
    </source>
</evidence>
<dbReference type="Pfam" id="PF01715">
    <property type="entry name" value="IPPT"/>
    <property type="match status" value="1"/>
</dbReference>
<dbReference type="Gene3D" id="1.10.20.140">
    <property type="match status" value="1"/>
</dbReference>
<comment type="function">
    <text evidence="2 10 12">Catalyzes the transfer of a dimethylallyl group onto the adenine at position 37 in tRNAs that read codons beginning with uridine, leading to the formation of N6-(dimethylallyl)adenosine (i(6)A).</text>
</comment>
<dbReference type="NCBIfam" id="TIGR00174">
    <property type="entry name" value="miaA"/>
    <property type="match status" value="1"/>
</dbReference>
<reference evidence="14 15" key="1">
    <citation type="submission" date="2024-04" db="EMBL/GenBank/DDBJ databases">
        <title>Novel species of the genus Ideonella isolated from streams.</title>
        <authorList>
            <person name="Lu H."/>
        </authorList>
    </citation>
    <scope>NUCLEOTIDE SEQUENCE [LARGE SCALE GENOMIC DNA]</scope>
    <source>
        <strain evidence="14 15">LYT19W</strain>
    </source>
</reference>
<keyword evidence="8 10" id="KW-0460">Magnesium</keyword>
<evidence type="ECO:0000256" key="7">
    <source>
        <dbReference type="ARBA" id="ARBA00022840"/>
    </source>
</evidence>
<name>A0ABU9C5H1_9BURK</name>
<dbReference type="Proteomes" id="UP001379945">
    <property type="component" value="Unassembled WGS sequence"/>
</dbReference>
<comment type="subunit">
    <text evidence="10">Monomer.</text>
</comment>
<dbReference type="RefSeq" id="WP_341399438.1">
    <property type="nucleotide sequence ID" value="NZ_JBBUTI010000007.1"/>
</dbReference>
<evidence type="ECO:0000256" key="11">
    <source>
        <dbReference type="RuleBase" id="RU003783"/>
    </source>
</evidence>
<dbReference type="InterPro" id="IPR039657">
    <property type="entry name" value="Dimethylallyltransferase"/>
</dbReference>
<keyword evidence="6 10" id="KW-0547">Nucleotide-binding</keyword>
<evidence type="ECO:0000256" key="10">
    <source>
        <dbReference type="HAMAP-Rule" id="MF_00185"/>
    </source>
</evidence>
<evidence type="ECO:0000256" key="2">
    <source>
        <dbReference type="ARBA" id="ARBA00003213"/>
    </source>
</evidence>
<protein>
    <recommendedName>
        <fullName evidence="10">tRNA dimethylallyltransferase</fullName>
        <ecNumber evidence="10">2.5.1.75</ecNumber>
    </recommendedName>
    <alternativeName>
        <fullName evidence="10">Dimethylallyl diphosphate:tRNA dimethylallyltransferase</fullName>
        <shortName evidence="10">DMAPP:tRNA dimethylallyltransferase</shortName>
        <shortName evidence="10">DMATase</shortName>
    </alternativeName>
    <alternativeName>
        <fullName evidence="10">Isopentenyl-diphosphate:tRNA isopentenyltransferase</fullName>
        <shortName evidence="10">IPP transferase</shortName>
        <shortName evidence="10">IPPT</shortName>
        <shortName evidence="10">IPTase</shortName>
    </alternativeName>
</protein>